<dbReference type="Gene3D" id="2.40.10.10">
    <property type="entry name" value="Trypsin-like serine proteases"/>
    <property type="match status" value="1"/>
</dbReference>
<dbReference type="InterPro" id="IPR009003">
    <property type="entry name" value="Peptidase_S1_PA"/>
</dbReference>
<evidence type="ECO:0000313" key="5">
    <source>
        <dbReference type="Proteomes" id="UP001464891"/>
    </source>
</evidence>
<keyword evidence="5" id="KW-1185">Reference proteome</keyword>
<name>A0ABV0JHW4_9CYAN</name>
<dbReference type="PANTHER" id="PTHR24276">
    <property type="entry name" value="POLYSERASE-RELATED"/>
    <property type="match status" value="1"/>
</dbReference>
<dbReference type="SMART" id="SM00020">
    <property type="entry name" value="Tryp_SPc"/>
    <property type="match status" value="1"/>
</dbReference>
<gene>
    <name evidence="4" type="ORF">NC998_26325</name>
</gene>
<dbReference type="SUPFAM" id="SSF50494">
    <property type="entry name" value="Trypsin-like serine proteases"/>
    <property type="match status" value="1"/>
</dbReference>
<evidence type="ECO:0000256" key="2">
    <source>
        <dbReference type="ARBA" id="ARBA00023157"/>
    </source>
</evidence>
<dbReference type="Proteomes" id="UP001464891">
    <property type="component" value="Unassembled WGS sequence"/>
</dbReference>
<comment type="caution">
    <text evidence="4">The sequence shown here is derived from an EMBL/GenBank/DDBJ whole genome shotgun (WGS) entry which is preliminary data.</text>
</comment>
<dbReference type="InterPro" id="IPR050430">
    <property type="entry name" value="Peptidase_S1"/>
</dbReference>
<sequence>MKLSVPFSATVGAVLTTLFIQNATHAIVATDNTALYNQQVQSGQFSGVVALQTYNPLDQLFNPFCTGSLLSGGQHILTAAHCLTETGTSILSSNLLSQPFVATFNLLNGLAQVPIQDLFILPNWTGSLDEGNDLAVLSLLTPAPTTAAQYDIYRNNDELGQTFTKVGYGNYGIGLTGEVEGSVFDGFGFYGQNQFEATEADRQGLLSFPGTSAAESQLLYDFDSGYATENLIGSLGVGSSEVNTARGDSGGPAFIGDRIAGVTSYGLGNPGLRQSTDIDDTTNSTFGELSGDTRVSTYASFVDTVLAGNVAPTERNQAASVPEPSIVLGIIALGA</sequence>
<dbReference type="InterPro" id="IPR043504">
    <property type="entry name" value="Peptidase_S1_PA_chymotrypsin"/>
</dbReference>
<dbReference type="Pfam" id="PF00089">
    <property type="entry name" value="Trypsin"/>
    <property type="match status" value="1"/>
</dbReference>
<reference evidence="4 5" key="1">
    <citation type="submission" date="2022-04" db="EMBL/GenBank/DDBJ databases">
        <title>Positive selection, recombination, and allopatry shape intraspecific diversity of widespread and dominant cyanobacteria.</title>
        <authorList>
            <person name="Wei J."/>
            <person name="Shu W."/>
            <person name="Hu C."/>
        </authorList>
    </citation>
    <scope>NUCLEOTIDE SEQUENCE [LARGE SCALE GENOMIC DNA]</scope>
    <source>
        <strain evidence="4 5">GB2-A4</strain>
    </source>
</reference>
<dbReference type="InterPro" id="IPR001314">
    <property type="entry name" value="Peptidase_S1A"/>
</dbReference>
<dbReference type="PROSITE" id="PS50240">
    <property type="entry name" value="TRYPSIN_DOM"/>
    <property type="match status" value="1"/>
</dbReference>
<evidence type="ECO:0000259" key="3">
    <source>
        <dbReference type="PROSITE" id="PS50240"/>
    </source>
</evidence>
<dbReference type="RefSeq" id="WP_190430994.1">
    <property type="nucleotide sequence ID" value="NZ_JAMPKM010000036.1"/>
</dbReference>
<dbReference type="InterPro" id="IPR001254">
    <property type="entry name" value="Trypsin_dom"/>
</dbReference>
<proteinExistence type="inferred from homology"/>
<dbReference type="PANTHER" id="PTHR24276:SF98">
    <property type="entry name" value="FI18310P1-RELATED"/>
    <property type="match status" value="1"/>
</dbReference>
<dbReference type="PROSITE" id="PS00134">
    <property type="entry name" value="TRYPSIN_HIS"/>
    <property type="match status" value="1"/>
</dbReference>
<dbReference type="PRINTS" id="PR00722">
    <property type="entry name" value="CHYMOTRYPSIN"/>
</dbReference>
<feature type="domain" description="Peptidase S1" evidence="3">
    <location>
        <begin position="27"/>
        <end position="307"/>
    </location>
</feature>
<keyword evidence="2" id="KW-1015">Disulfide bond</keyword>
<accession>A0ABV0JHW4</accession>
<dbReference type="InterPro" id="IPR018114">
    <property type="entry name" value="TRYPSIN_HIS"/>
</dbReference>
<evidence type="ECO:0000313" key="4">
    <source>
        <dbReference type="EMBL" id="MEP0820611.1"/>
    </source>
</evidence>
<organism evidence="4 5">
    <name type="scientific">Trichocoleus desertorum GB2-A4</name>
    <dbReference type="NCBI Taxonomy" id="2933944"/>
    <lineage>
        <taxon>Bacteria</taxon>
        <taxon>Bacillati</taxon>
        <taxon>Cyanobacteriota</taxon>
        <taxon>Cyanophyceae</taxon>
        <taxon>Leptolyngbyales</taxon>
        <taxon>Trichocoleusaceae</taxon>
        <taxon>Trichocoleus</taxon>
    </lineage>
</organism>
<evidence type="ECO:0000256" key="1">
    <source>
        <dbReference type="ARBA" id="ARBA00007664"/>
    </source>
</evidence>
<protein>
    <submittedName>
        <fullName evidence="4">S1 family peptidase</fullName>
    </submittedName>
</protein>
<dbReference type="EMBL" id="JAMPKM010000036">
    <property type="protein sequence ID" value="MEP0820611.1"/>
    <property type="molecule type" value="Genomic_DNA"/>
</dbReference>
<comment type="similarity">
    <text evidence="1">Belongs to the peptidase S1 family.</text>
</comment>